<dbReference type="Pfam" id="PF11274">
    <property type="entry name" value="DUF3074"/>
    <property type="match status" value="1"/>
</dbReference>
<dbReference type="InterPro" id="IPR024500">
    <property type="entry name" value="DUF3074"/>
</dbReference>
<evidence type="ECO:0000259" key="1">
    <source>
        <dbReference type="Pfam" id="PF11274"/>
    </source>
</evidence>
<dbReference type="PANTHER" id="PTHR40370:SF1">
    <property type="entry name" value="DUF3074 DOMAIN-CONTAINING PROTEIN"/>
    <property type="match status" value="1"/>
</dbReference>
<accession>A0A5N5QEL3</accession>
<protein>
    <recommendedName>
        <fullName evidence="1">DUF3074 domain-containing protein</fullName>
    </recommendedName>
</protein>
<reference evidence="2 3" key="1">
    <citation type="journal article" date="2019" name="Fungal Biol. Biotechnol.">
        <title>Draft genome sequence of fastidious pathogen Ceratobasidium theobromae, which causes vascular-streak dieback in Theobroma cacao.</title>
        <authorList>
            <person name="Ali S.S."/>
            <person name="Asman A."/>
            <person name="Shao J."/>
            <person name="Firmansyah A.P."/>
            <person name="Susilo A.W."/>
            <person name="Rosmana A."/>
            <person name="McMahon P."/>
            <person name="Junaid M."/>
            <person name="Guest D."/>
            <person name="Kheng T.Y."/>
            <person name="Meinhardt L.W."/>
            <person name="Bailey B.A."/>
        </authorList>
    </citation>
    <scope>NUCLEOTIDE SEQUENCE [LARGE SCALE GENOMIC DNA]</scope>
    <source>
        <strain evidence="2 3">CT2</strain>
    </source>
</reference>
<dbReference type="Proteomes" id="UP000383932">
    <property type="component" value="Unassembled WGS sequence"/>
</dbReference>
<dbReference type="EMBL" id="SSOP01000189">
    <property type="protein sequence ID" value="KAB5590190.1"/>
    <property type="molecule type" value="Genomic_DNA"/>
</dbReference>
<sequence>MSLLGLEAIGPECERFMAETVLPLIYTAIPDVQLVLNEAKALIDDIQNWPNGKTYHGVQTSKRSAGAGPSWFSRTSIHPPADGSFDEFWACLGVDHSLNESEYIPEIKSASLVKSFGEFQGWTLGYKFFPPIADRVFTILITCILEESPTRQGFVISLPLNVSADETLRSKEPRGVRGHYVSVERVKELDGQVEWM</sequence>
<keyword evidence="3" id="KW-1185">Reference proteome</keyword>
<dbReference type="PANTHER" id="PTHR40370">
    <property type="entry name" value="EXPRESSED PROTEIN"/>
    <property type="match status" value="1"/>
</dbReference>
<comment type="caution">
    <text evidence="2">The sequence shown here is derived from an EMBL/GenBank/DDBJ whole genome shotgun (WGS) entry which is preliminary data.</text>
</comment>
<name>A0A5N5QEL3_9AGAM</name>
<evidence type="ECO:0000313" key="3">
    <source>
        <dbReference type="Proteomes" id="UP000383932"/>
    </source>
</evidence>
<gene>
    <name evidence="2" type="ORF">CTheo_6359</name>
</gene>
<dbReference type="AlphaFoldDB" id="A0A5N5QEL3"/>
<dbReference type="OrthoDB" id="6423603at2759"/>
<organism evidence="2 3">
    <name type="scientific">Ceratobasidium theobromae</name>
    <dbReference type="NCBI Taxonomy" id="1582974"/>
    <lineage>
        <taxon>Eukaryota</taxon>
        <taxon>Fungi</taxon>
        <taxon>Dikarya</taxon>
        <taxon>Basidiomycota</taxon>
        <taxon>Agaricomycotina</taxon>
        <taxon>Agaricomycetes</taxon>
        <taxon>Cantharellales</taxon>
        <taxon>Ceratobasidiaceae</taxon>
        <taxon>Ceratobasidium</taxon>
    </lineage>
</organism>
<evidence type="ECO:0000313" key="2">
    <source>
        <dbReference type="EMBL" id="KAB5590190.1"/>
    </source>
</evidence>
<feature type="domain" description="DUF3074" evidence="1">
    <location>
        <begin position="71"/>
        <end position="195"/>
    </location>
</feature>
<proteinExistence type="predicted"/>